<name>A0A0F9FHR9_9ZZZZ</name>
<accession>A0A0F9FHR9</accession>
<sequence length="101" mass="11502">MASRTRCSVSPFKLSPKVHRRRFYVINHSTICTFNSHFYTSPFKYCGAGKLDVTRPHEEEGVKKLNLIILYQDPEPLVEIFQVGAPLARVLDSVSVADYLT</sequence>
<reference evidence="1" key="1">
    <citation type="journal article" date="2015" name="Nature">
        <title>Complex archaea that bridge the gap between prokaryotes and eukaryotes.</title>
        <authorList>
            <person name="Spang A."/>
            <person name="Saw J.H."/>
            <person name="Jorgensen S.L."/>
            <person name="Zaremba-Niedzwiedzka K."/>
            <person name="Martijn J."/>
            <person name="Lind A.E."/>
            <person name="van Eijk R."/>
            <person name="Schleper C."/>
            <person name="Guy L."/>
            <person name="Ettema T.J."/>
        </authorList>
    </citation>
    <scope>NUCLEOTIDE SEQUENCE</scope>
</reference>
<gene>
    <name evidence="1" type="ORF">LCGC14_1949630</name>
</gene>
<dbReference type="EMBL" id="LAZR01021257">
    <property type="protein sequence ID" value="KKL85949.1"/>
    <property type="molecule type" value="Genomic_DNA"/>
</dbReference>
<protein>
    <submittedName>
        <fullName evidence="1">Uncharacterized protein</fullName>
    </submittedName>
</protein>
<comment type="caution">
    <text evidence="1">The sequence shown here is derived from an EMBL/GenBank/DDBJ whole genome shotgun (WGS) entry which is preliminary data.</text>
</comment>
<organism evidence="1">
    <name type="scientific">marine sediment metagenome</name>
    <dbReference type="NCBI Taxonomy" id="412755"/>
    <lineage>
        <taxon>unclassified sequences</taxon>
        <taxon>metagenomes</taxon>
        <taxon>ecological metagenomes</taxon>
    </lineage>
</organism>
<dbReference type="AlphaFoldDB" id="A0A0F9FHR9"/>
<evidence type="ECO:0000313" key="1">
    <source>
        <dbReference type="EMBL" id="KKL85949.1"/>
    </source>
</evidence>
<proteinExistence type="predicted"/>